<feature type="transmembrane region" description="Helical" evidence="7">
    <location>
        <begin position="245"/>
        <end position="262"/>
    </location>
</feature>
<keyword evidence="2 7" id="KW-0812">Transmembrane</keyword>
<reference evidence="9 10" key="1">
    <citation type="submission" date="2016-07" db="EMBL/GenBank/DDBJ databases">
        <title>Pervasive Adenine N6-methylation of Active Genes in Fungi.</title>
        <authorList>
            <consortium name="DOE Joint Genome Institute"/>
            <person name="Mondo S.J."/>
            <person name="Dannebaum R.O."/>
            <person name="Kuo R.C."/>
            <person name="Labutti K."/>
            <person name="Haridas S."/>
            <person name="Kuo A."/>
            <person name="Salamov A."/>
            <person name="Ahrendt S.R."/>
            <person name="Lipzen A."/>
            <person name="Sullivan W."/>
            <person name="Andreopoulos W.B."/>
            <person name="Clum A."/>
            <person name="Lindquist E."/>
            <person name="Daum C."/>
            <person name="Ramamoorthy G.K."/>
            <person name="Gryganskyi A."/>
            <person name="Culley D."/>
            <person name="Magnuson J.K."/>
            <person name="James T.Y."/>
            <person name="O'Malley M.A."/>
            <person name="Stajich J.E."/>
            <person name="Spatafora J.W."/>
            <person name="Visel A."/>
            <person name="Grigoriev I.V."/>
        </authorList>
    </citation>
    <scope>NUCLEOTIDE SEQUENCE [LARGE SCALE GENOMIC DNA]</scope>
    <source>
        <strain evidence="9 10">JEL800</strain>
    </source>
</reference>
<evidence type="ECO:0000313" key="9">
    <source>
        <dbReference type="EMBL" id="ORY50919.1"/>
    </source>
</evidence>
<gene>
    <name evidence="9" type="ORF">BCR33DRAFT_780807</name>
</gene>
<organism evidence="9 10">
    <name type="scientific">Rhizoclosmatium globosum</name>
    <dbReference type="NCBI Taxonomy" id="329046"/>
    <lineage>
        <taxon>Eukaryota</taxon>
        <taxon>Fungi</taxon>
        <taxon>Fungi incertae sedis</taxon>
        <taxon>Chytridiomycota</taxon>
        <taxon>Chytridiomycota incertae sedis</taxon>
        <taxon>Chytridiomycetes</taxon>
        <taxon>Chytridiales</taxon>
        <taxon>Chytriomycetaceae</taxon>
        <taxon>Rhizoclosmatium</taxon>
    </lineage>
</organism>
<dbReference type="PANTHER" id="PTHR24223">
    <property type="entry name" value="ATP-BINDING CASSETTE SUB-FAMILY C"/>
    <property type="match status" value="1"/>
</dbReference>
<evidence type="ECO:0000256" key="6">
    <source>
        <dbReference type="ARBA" id="ARBA00023136"/>
    </source>
</evidence>
<sequence length="264" mass="28866">MEMTKSKNRNPFINPIRHSASTAVKTATTALYMQVFSTITTSWIYPLLKRGYHVPLEPNTLLPLKPSDTAELGGWLDSFGKHSSYSLIHLLWKQQSRKIALDAVCKLTEAASTFCLTFMIGLIIDYLDPHVDKSTLLVQNGFVIAALVFAAQLLACLCANVSNSTAAIAGVQTNAALIRAIYKKNLRLSRESQKLFPAGKINSLVTADVEVIQNSFSKINLIWISPIQVAVSLYLLSIYLKVTTAITAAVFLLFAGLCVAISPC</sequence>
<evidence type="ECO:0000256" key="1">
    <source>
        <dbReference type="ARBA" id="ARBA00022448"/>
    </source>
</evidence>
<keyword evidence="6 7" id="KW-0472">Membrane</keyword>
<dbReference type="InterPro" id="IPR050173">
    <property type="entry name" value="ABC_transporter_C-like"/>
</dbReference>
<evidence type="ECO:0000256" key="7">
    <source>
        <dbReference type="SAM" id="Phobius"/>
    </source>
</evidence>
<keyword evidence="3" id="KW-0547">Nucleotide-binding</keyword>
<evidence type="ECO:0000256" key="3">
    <source>
        <dbReference type="ARBA" id="ARBA00022741"/>
    </source>
</evidence>
<evidence type="ECO:0000256" key="4">
    <source>
        <dbReference type="ARBA" id="ARBA00022840"/>
    </source>
</evidence>
<protein>
    <recommendedName>
        <fullName evidence="8">ABC transmembrane type-1 domain-containing protein</fullName>
    </recommendedName>
</protein>
<dbReference type="Gene3D" id="1.20.1560.10">
    <property type="entry name" value="ABC transporter type 1, transmembrane domain"/>
    <property type="match status" value="1"/>
</dbReference>
<feature type="transmembrane region" description="Helical" evidence="7">
    <location>
        <begin position="103"/>
        <end position="124"/>
    </location>
</feature>
<name>A0A1Y2CV33_9FUNG</name>
<dbReference type="OrthoDB" id="1922901at2759"/>
<dbReference type="GO" id="GO:0005524">
    <property type="term" value="F:ATP binding"/>
    <property type="evidence" value="ECO:0007669"/>
    <property type="project" value="UniProtKB-KW"/>
</dbReference>
<dbReference type="Pfam" id="PF00664">
    <property type="entry name" value="ABC_membrane"/>
    <property type="match status" value="1"/>
</dbReference>
<dbReference type="GO" id="GO:0140359">
    <property type="term" value="F:ABC-type transporter activity"/>
    <property type="evidence" value="ECO:0007669"/>
    <property type="project" value="InterPro"/>
</dbReference>
<dbReference type="STRING" id="329046.A0A1Y2CV33"/>
<keyword evidence="4" id="KW-0067">ATP-binding</keyword>
<keyword evidence="1" id="KW-0813">Transport</keyword>
<feature type="transmembrane region" description="Helical" evidence="7">
    <location>
        <begin position="136"/>
        <end position="159"/>
    </location>
</feature>
<dbReference type="InterPro" id="IPR036640">
    <property type="entry name" value="ABC1_TM_sf"/>
</dbReference>
<dbReference type="InterPro" id="IPR011527">
    <property type="entry name" value="ABC1_TM_dom"/>
</dbReference>
<evidence type="ECO:0000256" key="2">
    <source>
        <dbReference type="ARBA" id="ARBA00022692"/>
    </source>
</evidence>
<dbReference type="EMBL" id="MCGO01000006">
    <property type="protein sequence ID" value="ORY50919.1"/>
    <property type="molecule type" value="Genomic_DNA"/>
</dbReference>
<dbReference type="PROSITE" id="PS50929">
    <property type="entry name" value="ABC_TM1F"/>
    <property type="match status" value="1"/>
</dbReference>
<keyword evidence="5 7" id="KW-1133">Transmembrane helix</keyword>
<dbReference type="SUPFAM" id="SSF90123">
    <property type="entry name" value="ABC transporter transmembrane region"/>
    <property type="match status" value="1"/>
</dbReference>
<dbReference type="GO" id="GO:0016020">
    <property type="term" value="C:membrane"/>
    <property type="evidence" value="ECO:0007669"/>
    <property type="project" value="InterPro"/>
</dbReference>
<feature type="domain" description="ABC transmembrane type-1" evidence="8">
    <location>
        <begin position="100"/>
        <end position="264"/>
    </location>
</feature>
<keyword evidence="10" id="KW-1185">Reference proteome</keyword>
<evidence type="ECO:0000259" key="8">
    <source>
        <dbReference type="PROSITE" id="PS50929"/>
    </source>
</evidence>
<proteinExistence type="predicted"/>
<dbReference type="Proteomes" id="UP000193642">
    <property type="component" value="Unassembled WGS sequence"/>
</dbReference>
<feature type="transmembrane region" description="Helical" evidence="7">
    <location>
        <begin position="221"/>
        <end position="239"/>
    </location>
</feature>
<evidence type="ECO:0000256" key="5">
    <source>
        <dbReference type="ARBA" id="ARBA00022989"/>
    </source>
</evidence>
<accession>A0A1Y2CV33</accession>
<evidence type="ECO:0000313" key="10">
    <source>
        <dbReference type="Proteomes" id="UP000193642"/>
    </source>
</evidence>
<dbReference type="AlphaFoldDB" id="A0A1Y2CV33"/>
<comment type="caution">
    <text evidence="9">The sequence shown here is derived from an EMBL/GenBank/DDBJ whole genome shotgun (WGS) entry which is preliminary data.</text>
</comment>